<dbReference type="InterPro" id="IPR001611">
    <property type="entry name" value="Leu-rich_rpt"/>
</dbReference>
<sequence>MVITGEIPEEIGNLQHLSMGGNNLTGSIPSKIFNMSTIELIALQLNKLSGHLPSSSEYKLPKLTVISLAQNRLSGKLPSCITNASTLKALEIGHNSFSGFLPSSFGNNLRLLEWLSLQYNNLSLEYSGPEHSFLSSSMNCRILRHLSIESTTYGGVLPASIGNLSASLQYFYAESSQLKGNIPMEIGNLTRLIALFLANNDLVGPIPSLGRLQQLEGLSLYGNKLQGSIPNDLCELKMLYNLSLHSNLLDGSLPACFDNLTSLRYLSLGSNKLSSNIPSTLWRLSNMLQVDLSSNFSSGPLPLDVGNLKVVISMDISRNRLSGNLPSTINGDLNGLTYLSFAENALQGHIPESFGQLTSLEFLDLSRNNISGVIPKSMEALSHLKYLNVSFNRLEGQIPTGGPFRNLSAELFEWNKALCGVPQLQVPPCKDSSHHGPKVSVLVLKCIFPAIAAILLVTLVIILVRRHKWKGNKQNRETPLPLATWRRISYHQLRVATDGFSESSLIGAGNFGSVYKGTLSDAITVAVKVFNLHIDGAFRSFDSECEDFKALILEFMPNGSLEKWLYSRTSTLNILQRLDIMIDVASALEYLHHGLQTPVIHCDLKPENVLLDGDMVAHVSDFGIAKLLGEGETMKQTMTMATIGYMAPEYGTSGIVSTEGDVYSFGILLMEMLTRNKPTDEITGLRLFSRVTKRKDKHGGCRGRTQKDQNKDVSHCLQQDVLYWNDRGLVNMHINAGVLDIFVTSKRCNWIYNIWWRPSSFNRESLNVTFMQKVPNYIHGNQKFQPFDRIPAPGSLRRPHARIEKFEWHKALCGVPRLQVLPCKDSTQLKYILPDNHLRDPANVLVLKYILPATNICNIVSDTYYHLRQTPIKHHCVLPENVLLVEDMVAHLGDLRLAKRLGGIAAIGL</sequence>
<gene>
    <name evidence="23" type="ORF">Goari_002112</name>
</gene>
<evidence type="ECO:0000259" key="22">
    <source>
        <dbReference type="PROSITE" id="PS50011"/>
    </source>
</evidence>
<comment type="catalytic activity">
    <reaction evidence="19">
        <text>L-seryl-[protein] + ATP = O-phospho-L-seryl-[protein] + ADP + H(+)</text>
        <dbReference type="Rhea" id="RHEA:17989"/>
        <dbReference type="Rhea" id="RHEA-COMP:9863"/>
        <dbReference type="Rhea" id="RHEA-COMP:11604"/>
        <dbReference type="ChEBI" id="CHEBI:15378"/>
        <dbReference type="ChEBI" id="CHEBI:29999"/>
        <dbReference type="ChEBI" id="CHEBI:30616"/>
        <dbReference type="ChEBI" id="CHEBI:83421"/>
        <dbReference type="ChEBI" id="CHEBI:456216"/>
        <dbReference type="EC" id="2.7.11.1"/>
    </reaction>
</comment>
<dbReference type="Pfam" id="PF00560">
    <property type="entry name" value="LRR_1"/>
    <property type="match status" value="5"/>
</dbReference>
<dbReference type="Gene3D" id="3.80.10.10">
    <property type="entry name" value="Ribonuclease Inhibitor"/>
    <property type="match status" value="3"/>
</dbReference>
<evidence type="ECO:0000256" key="15">
    <source>
        <dbReference type="ARBA" id="ARBA00023136"/>
    </source>
</evidence>
<keyword evidence="12" id="KW-0418">Kinase</keyword>
<dbReference type="FunFam" id="1.10.510.10:FF:000358">
    <property type="entry name" value="Putative leucine-rich repeat receptor-like serine/threonine-protein kinase"/>
    <property type="match status" value="1"/>
</dbReference>
<evidence type="ECO:0000256" key="19">
    <source>
        <dbReference type="ARBA" id="ARBA00048679"/>
    </source>
</evidence>
<keyword evidence="13 20" id="KW-0067">ATP-binding</keyword>
<dbReference type="InterPro" id="IPR001245">
    <property type="entry name" value="Ser-Thr/Tyr_kinase_cat_dom"/>
</dbReference>
<dbReference type="Gene3D" id="3.30.200.20">
    <property type="entry name" value="Phosphorylase Kinase, domain 1"/>
    <property type="match status" value="1"/>
</dbReference>
<evidence type="ECO:0000256" key="17">
    <source>
        <dbReference type="ARBA" id="ARBA00023180"/>
    </source>
</evidence>
<dbReference type="InterPro" id="IPR051809">
    <property type="entry name" value="Plant_receptor-like_S/T_kinase"/>
</dbReference>
<evidence type="ECO:0000256" key="5">
    <source>
        <dbReference type="ARBA" id="ARBA00022553"/>
    </source>
</evidence>
<dbReference type="SMART" id="SM00220">
    <property type="entry name" value="S_TKc"/>
    <property type="match status" value="1"/>
</dbReference>
<accession>A0A7J8Y7G3</accession>
<evidence type="ECO:0000256" key="8">
    <source>
        <dbReference type="ARBA" id="ARBA00022692"/>
    </source>
</evidence>
<dbReference type="SMART" id="SM00369">
    <property type="entry name" value="LRR_TYP"/>
    <property type="match status" value="6"/>
</dbReference>
<keyword evidence="7" id="KW-0808">Transferase</keyword>
<dbReference type="GO" id="GO:0005524">
    <property type="term" value="F:ATP binding"/>
    <property type="evidence" value="ECO:0007669"/>
    <property type="project" value="UniProtKB-UniRule"/>
</dbReference>
<dbReference type="InterPro" id="IPR003591">
    <property type="entry name" value="Leu-rich_rpt_typical-subtyp"/>
</dbReference>
<keyword evidence="4" id="KW-0723">Serine/threonine-protein kinase</keyword>
<keyword evidence="15 21" id="KW-0472">Membrane</keyword>
<dbReference type="SUPFAM" id="SSF52047">
    <property type="entry name" value="RNI-like"/>
    <property type="match status" value="1"/>
</dbReference>
<dbReference type="Gene3D" id="1.10.510.10">
    <property type="entry name" value="Transferase(Phosphotransferase) domain 1"/>
    <property type="match status" value="1"/>
</dbReference>
<evidence type="ECO:0000256" key="3">
    <source>
        <dbReference type="ARBA" id="ARBA00022475"/>
    </source>
</evidence>
<evidence type="ECO:0000256" key="16">
    <source>
        <dbReference type="ARBA" id="ARBA00023170"/>
    </source>
</evidence>
<dbReference type="PROSITE" id="PS50011">
    <property type="entry name" value="PROTEIN_KINASE_DOM"/>
    <property type="match status" value="1"/>
</dbReference>
<comment type="caution">
    <text evidence="23">The sequence shown here is derived from an EMBL/GenBank/DDBJ whole genome shotgun (WGS) entry which is preliminary data.</text>
</comment>
<keyword evidence="24" id="KW-1185">Reference proteome</keyword>
<proteinExistence type="predicted"/>
<evidence type="ECO:0000256" key="10">
    <source>
        <dbReference type="ARBA" id="ARBA00022737"/>
    </source>
</evidence>
<feature type="transmembrane region" description="Helical" evidence="21">
    <location>
        <begin position="442"/>
        <end position="464"/>
    </location>
</feature>
<dbReference type="Pfam" id="PF07714">
    <property type="entry name" value="PK_Tyr_Ser-Thr"/>
    <property type="match status" value="1"/>
</dbReference>
<dbReference type="Pfam" id="PF13855">
    <property type="entry name" value="LRR_8"/>
    <property type="match status" value="1"/>
</dbReference>
<dbReference type="EC" id="2.7.11.1" evidence="2"/>
<keyword evidence="10" id="KW-0677">Repeat</keyword>
<keyword evidence="14 21" id="KW-1133">Transmembrane helix</keyword>
<keyword evidence="3" id="KW-1003">Cell membrane</keyword>
<dbReference type="SUPFAM" id="SSF56112">
    <property type="entry name" value="Protein kinase-like (PK-like)"/>
    <property type="match status" value="1"/>
</dbReference>
<evidence type="ECO:0000256" key="13">
    <source>
        <dbReference type="ARBA" id="ARBA00022840"/>
    </source>
</evidence>
<dbReference type="PROSITE" id="PS00108">
    <property type="entry name" value="PROTEIN_KINASE_ST"/>
    <property type="match status" value="1"/>
</dbReference>
<keyword evidence="8 21" id="KW-0812">Transmembrane</keyword>
<protein>
    <recommendedName>
        <fullName evidence="2">non-specific serine/threonine protein kinase</fullName>
        <ecNumber evidence="2">2.7.11.1</ecNumber>
    </recommendedName>
</protein>
<evidence type="ECO:0000256" key="9">
    <source>
        <dbReference type="ARBA" id="ARBA00022729"/>
    </source>
</evidence>
<dbReference type="PROSITE" id="PS00107">
    <property type="entry name" value="PROTEIN_KINASE_ATP"/>
    <property type="match status" value="1"/>
</dbReference>
<evidence type="ECO:0000256" key="21">
    <source>
        <dbReference type="SAM" id="Phobius"/>
    </source>
</evidence>
<evidence type="ECO:0000256" key="1">
    <source>
        <dbReference type="ARBA" id="ARBA00004162"/>
    </source>
</evidence>
<dbReference type="InterPro" id="IPR011009">
    <property type="entry name" value="Kinase-like_dom_sf"/>
</dbReference>
<name>A0A7J8Y7G3_GOSAI</name>
<evidence type="ECO:0000313" key="23">
    <source>
        <dbReference type="EMBL" id="MBA0695487.1"/>
    </source>
</evidence>
<keyword evidence="11 20" id="KW-0547">Nucleotide-binding</keyword>
<dbReference type="FunFam" id="3.80.10.10:FF:000095">
    <property type="entry name" value="LRR receptor-like serine/threonine-protein kinase GSO1"/>
    <property type="match status" value="1"/>
</dbReference>
<evidence type="ECO:0000256" key="2">
    <source>
        <dbReference type="ARBA" id="ARBA00012513"/>
    </source>
</evidence>
<dbReference type="InterPro" id="IPR017441">
    <property type="entry name" value="Protein_kinase_ATP_BS"/>
</dbReference>
<evidence type="ECO:0000256" key="12">
    <source>
        <dbReference type="ARBA" id="ARBA00022777"/>
    </source>
</evidence>
<evidence type="ECO:0000256" key="7">
    <source>
        <dbReference type="ARBA" id="ARBA00022679"/>
    </source>
</evidence>
<keyword evidence="9" id="KW-0732">Signal</keyword>
<dbReference type="PANTHER" id="PTHR27008:SF585">
    <property type="entry name" value="PROTEIN KINASE DOMAIN-CONTAINING PROTEIN"/>
    <property type="match status" value="1"/>
</dbReference>
<comment type="catalytic activity">
    <reaction evidence="18">
        <text>L-threonyl-[protein] + ATP = O-phospho-L-threonyl-[protein] + ADP + H(+)</text>
        <dbReference type="Rhea" id="RHEA:46608"/>
        <dbReference type="Rhea" id="RHEA-COMP:11060"/>
        <dbReference type="Rhea" id="RHEA-COMP:11605"/>
        <dbReference type="ChEBI" id="CHEBI:15378"/>
        <dbReference type="ChEBI" id="CHEBI:30013"/>
        <dbReference type="ChEBI" id="CHEBI:30616"/>
        <dbReference type="ChEBI" id="CHEBI:61977"/>
        <dbReference type="ChEBI" id="CHEBI:456216"/>
        <dbReference type="EC" id="2.7.11.1"/>
    </reaction>
</comment>
<dbReference type="InterPro" id="IPR032675">
    <property type="entry name" value="LRR_dom_sf"/>
</dbReference>
<dbReference type="GO" id="GO:0005886">
    <property type="term" value="C:plasma membrane"/>
    <property type="evidence" value="ECO:0007669"/>
    <property type="project" value="UniProtKB-SubCell"/>
</dbReference>
<evidence type="ECO:0000256" key="11">
    <source>
        <dbReference type="ARBA" id="ARBA00022741"/>
    </source>
</evidence>
<evidence type="ECO:0000256" key="20">
    <source>
        <dbReference type="PROSITE-ProRule" id="PRU10141"/>
    </source>
</evidence>
<keyword evidence="5" id="KW-0597">Phosphoprotein</keyword>
<keyword evidence="6" id="KW-0433">Leucine-rich repeat</keyword>
<comment type="subcellular location">
    <subcellularLocation>
        <location evidence="1">Cell membrane</location>
        <topology evidence="1">Single-pass membrane protein</topology>
    </subcellularLocation>
</comment>
<dbReference type="EMBL" id="JABFAA010000011">
    <property type="protein sequence ID" value="MBA0695487.1"/>
    <property type="molecule type" value="Genomic_DNA"/>
</dbReference>
<dbReference type="GO" id="GO:0004674">
    <property type="term" value="F:protein serine/threonine kinase activity"/>
    <property type="evidence" value="ECO:0007669"/>
    <property type="project" value="UniProtKB-KW"/>
</dbReference>
<feature type="binding site" evidence="20">
    <location>
        <position position="528"/>
    </location>
    <ligand>
        <name>ATP</name>
        <dbReference type="ChEBI" id="CHEBI:30616"/>
    </ligand>
</feature>
<evidence type="ECO:0000256" key="14">
    <source>
        <dbReference type="ARBA" id="ARBA00022989"/>
    </source>
</evidence>
<evidence type="ECO:0000256" key="4">
    <source>
        <dbReference type="ARBA" id="ARBA00022527"/>
    </source>
</evidence>
<evidence type="ECO:0000313" key="24">
    <source>
        <dbReference type="Proteomes" id="UP000593577"/>
    </source>
</evidence>
<dbReference type="AlphaFoldDB" id="A0A7J8Y7G3"/>
<dbReference type="InterPro" id="IPR000719">
    <property type="entry name" value="Prot_kinase_dom"/>
</dbReference>
<reference evidence="23 24" key="1">
    <citation type="journal article" date="2019" name="Genome Biol. Evol.">
        <title>Insights into the evolution of the New World diploid cottons (Gossypium, subgenus Houzingenia) based on genome sequencing.</title>
        <authorList>
            <person name="Grover C.E."/>
            <person name="Arick M.A. 2nd"/>
            <person name="Thrash A."/>
            <person name="Conover J.L."/>
            <person name="Sanders W.S."/>
            <person name="Peterson D.G."/>
            <person name="Frelichowski J.E."/>
            <person name="Scheffler J.A."/>
            <person name="Scheffler B.E."/>
            <person name="Wendel J.F."/>
        </authorList>
    </citation>
    <scope>NUCLEOTIDE SEQUENCE [LARGE SCALE GENOMIC DNA]</scope>
    <source>
        <strain evidence="23">185</strain>
        <tissue evidence="23">Leaf</tissue>
    </source>
</reference>
<evidence type="ECO:0000256" key="6">
    <source>
        <dbReference type="ARBA" id="ARBA00022614"/>
    </source>
</evidence>
<organism evidence="23 24">
    <name type="scientific">Gossypium aridum</name>
    <name type="common">American cotton</name>
    <name type="synonym">Erioxylum aridum</name>
    <dbReference type="NCBI Taxonomy" id="34290"/>
    <lineage>
        <taxon>Eukaryota</taxon>
        <taxon>Viridiplantae</taxon>
        <taxon>Streptophyta</taxon>
        <taxon>Embryophyta</taxon>
        <taxon>Tracheophyta</taxon>
        <taxon>Spermatophyta</taxon>
        <taxon>Magnoliopsida</taxon>
        <taxon>eudicotyledons</taxon>
        <taxon>Gunneridae</taxon>
        <taxon>Pentapetalae</taxon>
        <taxon>rosids</taxon>
        <taxon>malvids</taxon>
        <taxon>Malvales</taxon>
        <taxon>Malvaceae</taxon>
        <taxon>Malvoideae</taxon>
        <taxon>Gossypium</taxon>
    </lineage>
</organism>
<dbReference type="PANTHER" id="PTHR27008">
    <property type="entry name" value="OS04G0122200 PROTEIN"/>
    <property type="match status" value="1"/>
</dbReference>
<dbReference type="SMART" id="SM00365">
    <property type="entry name" value="LRR_SD22"/>
    <property type="match status" value="5"/>
</dbReference>
<dbReference type="InterPro" id="IPR008271">
    <property type="entry name" value="Ser/Thr_kinase_AS"/>
</dbReference>
<dbReference type="Proteomes" id="UP000593577">
    <property type="component" value="Unassembled WGS sequence"/>
</dbReference>
<feature type="domain" description="Protein kinase" evidence="22">
    <location>
        <begin position="500"/>
        <end position="803"/>
    </location>
</feature>
<evidence type="ECO:0000256" key="18">
    <source>
        <dbReference type="ARBA" id="ARBA00047899"/>
    </source>
</evidence>
<keyword evidence="16" id="KW-0675">Receptor</keyword>
<keyword evidence="17" id="KW-0325">Glycoprotein</keyword>